<keyword evidence="2" id="KW-1185">Reference proteome</keyword>
<protein>
    <submittedName>
        <fullName evidence="1">Uncharacterized protein</fullName>
    </submittedName>
</protein>
<organism evidence="1 2">
    <name type="scientific">Shewanella avicenniae</name>
    <dbReference type="NCBI Taxonomy" id="2814294"/>
    <lineage>
        <taxon>Bacteria</taxon>
        <taxon>Pseudomonadati</taxon>
        <taxon>Pseudomonadota</taxon>
        <taxon>Gammaproteobacteria</taxon>
        <taxon>Alteromonadales</taxon>
        <taxon>Shewanellaceae</taxon>
        <taxon>Shewanella</taxon>
    </lineage>
</organism>
<dbReference type="Proteomes" id="UP000662770">
    <property type="component" value="Chromosome"/>
</dbReference>
<sequence length="49" mass="5787">MHGHYRVVGLNNMLALSQSMSYPLRRAVTTYHWRPINYLCAWHKGLELT</sequence>
<evidence type="ECO:0000313" key="1">
    <source>
        <dbReference type="EMBL" id="QSX33834.1"/>
    </source>
</evidence>
<evidence type="ECO:0000313" key="2">
    <source>
        <dbReference type="Proteomes" id="UP000662770"/>
    </source>
</evidence>
<accession>A0ABX7QR00</accession>
<name>A0ABX7QR00_9GAMM</name>
<dbReference type="EMBL" id="CP071503">
    <property type="protein sequence ID" value="QSX33834.1"/>
    <property type="molecule type" value="Genomic_DNA"/>
</dbReference>
<dbReference type="RefSeq" id="WP_207355042.1">
    <property type="nucleotide sequence ID" value="NZ_CP071503.1"/>
</dbReference>
<gene>
    <name evidence="1" type="ORF">JYB87_00845</name>
</gene>
<proteinExistence type="predicted"/>
<reference evidence="1 2" key="1">
    <citation type="submission" date="2021-03" db="EMBL/GenBank/DDBJ databases">
        <title>Novel species identification of genus Shewanella.</title>
        <authorList>
            <person name="Liu G."/>
            <person name="Zhang Q."/>
        </authorList>
    </citation>
    <scope>NUCLEOTIDE SEQUENCE [LARGE SCALE GENOMIC DNA]</scope>
    <source>
        <strain evidence="1 2">FJAT-51800</strain>
    </source>
</reference>